<dbReference type="AlphaFoldDB" id="A0AAE0CGF5"/>
<dbReference type="Proteomes" id="UP001190700">
    <property type="component" value="Unassembled WGS sequence"/>
</dbReference>
<protein>
    <submittedName>
        <fullName evidence="1">Uncharacterized protein</fullName>
    </submittedName>
</protein>
<dbReference type="EMBL" id="LGRX02024603">
    <property type="protein sequence ID" value="KAK3253849.1"/>
    <property type="molecule type" value="Genomic_DNA"/>
</dbReference>
<comment type="caution">
    <text evidence="1">The sequence shown here is derived from an EMBL/GenBank/DDBJ whole genome shotgun (WGS) entry which is preliminary data.</text>
</comment>
<name>A0AAE0CGF5_9CHLO</name>
<evidence type="ECO:0000313" key="1">
    <source>
        <dbReference type="EMBL" id="KAK3253849.1"/>
    </source>
</evidence>
<keyword evidence="2" id="KW-1185">Reference proteome</keyword>
<accession>A0AAE0CGF5</accession>
<feature type="non-terminal residue" evidence="1">
    <location>
        <position position="189"/>
    </location>
</feature>
<proteinExistence type="predicted"/>
<gene>
    <name evidence="1" type="ORF">CYMTET_36909</name>
</gene>
<reference evidence="1 2" key="1">
    <citation type="journal article" date="2015" name="Genome Biol. Evol.">
        <title>Comparative Genomics of a Bacterivorous Green Alga Reveals Evolutionary Causalities and Consequences of Phago-Mixotrophic Mode of Nutrition.</title>
        <authorList>
            <person name="Burns J.A."/>
            <person name="Paasch A."/>
            <person name="Narechania A."/>
            <person name="Kim E."/>
        </authorList>
    </citation>
    <scope>NUCLEOTIDE SEQUENCE [LARGE SCALE GENOMIC DNA]</scope>
    <source>
        <strain evidence="1 2">PLY_AMNH</strain>
    </source>
</reference>
<organism evidence="1 2">
    <name type="scientific">Cymbomonas tetramitiformis</name>
    <dbReference type="NCBI Taxonomy" id="36881"/>
    <lineage>
        <taxon>Eukaryota</taxon>
        <taxon>Viridiplantae</taxon>
        <taxon>Chlorophyta</taxon>
        <taxon>Pyramimonadophyceae</taxon>
        <taxon>Pyramimonadales</taxon>
        <taxon>Pyramimonadaceae</taxon>
        <taxon>Cymbomonas</taxon>
    </lineage>
</organism>
<sequence>MSRAVGVVEKGCTVGVAVGLAVGDIAIELVGCAVFELAVGDAETRSVGCAVGGVETVAGLAVGDVETRSVGCAVGGVETVVGLAVGKIGAVSAMPIVRFVKHSVELGACVAVFSGEAVVTGGSIVKVGSEVGGSVKKRKSGTLVKGVLVGRCSGDSVLSSTLPMVGPKRLGRGGEGGGGLGNAMGEAVK</sequence>
<evidence type="ECO:0000313" key="2">
    <source>
        <dbReference type="Proteomes" id="UP001190700"/>
    </source>
</evidence>